<dbReference type="PANTHER" id="PTHR43133:SF39">
    <property type="entry name" value="SIMILAR TO RNA POLYMERASE SIGMA-E FACTOR"/>
    <property type="match status" value="1"/>
</dbReference>
<dbReference type="Proteomes" id="UP000315010">
    <property type="component" value="Unassembled WGS sequence"/>
</dbReference>
<name>A0A5C5YNA0_9BACT</name>
<dbReference type="GO" id="GO:0006352">
    <property type="term" value="P:DNA-templated transcription initiation"/>
    <property type="evidence" value="ECO:0007669"/>
    <property type="project" value="InterPro"/>
</dbReference>
<dbReference type="OrthoDB" id="278371at2"/>
<dbReference type="Gene3D" id="1.10.1740.10">
    <property type="match status" value="1"/>
</dbReference>
<dbReference type="GO" id="GO:0016987">
    <property type="term" value="F:sigma factor activity"/>
    <property type="evidence" value="ECO:0007669"/>
    <property type="project" value="UniProtKB-KW"/>
</dbReference>
<gene>
    <name evidence="6" type="ORF">CA13_68230</name>
</gene>
<dbReference type="InterPro" id="IPR036388">
    <property type="entry name" value="WH-like_DNA-bd_sf"/>
</dbReference>
<evidence type="ECO:0000256" key="4">
    <source>
        <dbReference type="ARBA" id="ARBA00023163"/>
    </source>
</evidence>
<dbReference type="Gene3D" id="1.10.10.10">
    <property type="entry name" value="Winged helix-like DNA-binding domain superfamily/Winged helix DNA-binding domain"/>
    <property type="match status" value="1"/>
</dbReference>
<dbReference type="AlphaFoldDB" id="A0A5C5YNA0"/>
<feature type="domain" description="RNA polymerase sigma-70 ECF-like HTH" evidence="5">
    <location>
        <begin position="7"/>
        <end position="186"/>
    </location>
</feature>
<evidence type="ECO:0000256" key="2">
    <source>
        <dbReference type="ARBA" id="ARBA00023015"/>
    </source>
</evidence>
<dbReference type="InterPro" id="IPR011517">
    <property type="entry name" value="RNA_pol_sigma70_ECF-like"/>
</dbReference>
<dbReference type="InterPro" id="IPR039425">
    <property type="entry name" value="RNA_pol_sigma-70-like"/>
</dbReference>
<comment type="caution">
    <text evidence="6">The sequence shown here is derived from an EMBL/GenBank/DDBJ whole genome shotgun (WGS) entry which is preliminary data.</text>
</comment>
<dbReference type="SUPFAM" id="SSF88946">
    <property type="entry name" value="Sigma2 domain of RNA polymerase sigma factors"/>
    <property type="match status" value="1"/>
</dbReference>
<evidence type="ECO:0000256" key="1">
    <source>
        <dbReference type="ARBA" id="ARBA00010641"/>
    </source>
</evidence>
<dbReference type="InterPro" id="IPR053812">
    <property type="entry name" value="HTH_Sigma70_ECF-like"/>
</dbReference>
<evidence type="ECO:0000313" key="7">
    <source>
        <dbReference type="Proteomes" id="UP000315010"/>
    </source>
</evidence>
<protein>
    <submittedName>
        <fullName evidence="6">RNA polymerase sigma factor</fullName>
    </submittedName>
</protein>
<dbReference type="Pfam" id="PF07638">
    <property type="entry name" value="Sigma70_ECF"/>
    <property type="match status" value="1"/>
</dbReference>
<keyword evidence="3" id="KW-0731">Sigma factor</keyword>
<evidence type="ECO:0000259" key="5">
    <source>
        <dbReference type="Pfam" id="PF07638"/>
    </source>
</evidence>
<keyword evidence="7" id="KW-1185">Reference proteome</keyword>
<organism evidence="6 7">
    <name type="scientific">Novipirellula herctigrandis</name>
    <dbReference type="NCBI Taxonomy" id="2527986"/>
    <lineage>
        <taxon>Bacteria</taxon>
        <taxon>Pseudomonadati</taxon>
        <taxon>Planctomycetota</taxon>
        <taxon>Planctomycetia</taxon>
        <taxon>Pirellulales</taxon>
        <taxon>Pirellulaceae</taxon>
        <taxon>Novipirellula</taxon>
    </lineage>
</organism>
<dbReference type="EMBL" id="SJPJ01000002">
    <property type="protein sequence ID" value="TWT76329.1"/>
    <property type="molecule type" value="Genomic_DNA"/>
</dbReference>
<dbReference type="NCBIfam" id="TIGR02937">
    <property type="entry name" value="sigma70-ECF"/>
    <property type="match status" value="1"/>
</dbReference>
<evidence type="ECO:0000313" key="6">
    <source>
        <dbReference type="EMBL" id="TWT76329.1"/>
    </source>
</evidence>
<keyword evidence="2" id="KW-0805">Transcription regulation</keyword>
<dbReference type="InterPro" id="IPR013324">
    <property type="entry name" value="RNA_pol_sigma_r3/r4-like"/>
</dbReference>
<evidence type="ECO:0000256" key="3">
    <source>
        <dbReference type="ARBA" id="ARBA00023082"/>
    </source>
</evidence>
<dbReference type="PANTHER" id="PTHR43133">
    <property type="entry name" value="RNA POLYMERASE ECF-TYPE SIGMA FACTO"/>
    <property type="match status" value="1"/>
</dbReference>
<keyword evidence="4" id="KW-0804">Transcription</keyword>
<sequence>MNPDEIDVAATLSDVADGDKDAAERLMPLVYDRLRYLARNMLSQEAPGHTLQPTALVNETYLRMADQTRVNWRGKTHFFAIGAKMMRRILVDHARSRKRIKRGGEAQRIPLEDDLKVTMRNDEDVLAVEAALTKLGEIDSRQAEIVELRFFGGLTIEEVAEVIGVSKRTVESEWTMVRAWLRRELSGETAS</sequence>
<reference evidence="6 7" key="1">
    <citation type="submission" date="2019-02" db="EMBL/GenBank/DDBJ databases">
        <title>Deep-cultivation of Planctomycetes and their phenomic and genomic characterization uncovers novel biology.</title>
        <authorList>
            <person name="Wiegand S."/>
            <person name="Jogler M."/>
            <person name="Boedeker C."/>
            <person name="Pinto D."/>
            <person name="Vollmers J."/>
            <person name="Rivas-Marin E."/>
            <person name="Kohn T."/>
            <person name="Peeters S.H."/>
            <person name="Heuer A."/>
            <person name="Rast P."/>
            <person name="Oberbeckmann S."/>
            <person name="Bunk B."/>
            <person name="Jeske O."/>
            <person name="Meyerdierks A."/>
            <person name="Storesund J.E."/>
            <person name="Kallscheuer N."/>
            <person name="Luecker S."/>
            <person name="Lage O.M."/>
            <person name="Pohl T."/>
            <person name="Merkel B.J."/>
            <person name="Hornburger P."/>
            <person name="Mueller R.-W."/>
            <person name="Bruemmer F."/>
            <person name="Labrenz M."/>
            <person name="Spormann A.M."/>
            <person name="Op Den Camp H."/>
            <person name="Overmann J."/>
            <person name="Amann R."/>
            <person name="Jetten M.S.M."/>
            <person name="Mascher T."/>
            <person name="Medema M.H."/>
            <person name="Devos D.P."/>
            <person name="Kaster A.-K."/>
            <person name="Ovreas L."/>
            <person name="Rohde M."/>
            <person name="Galperin M.Y."/>
            <person name="Jogler C."/>
        </authorList>
    </citation>
    <scope>NUCLEOTIDE SEQUENCE [LARGE SCALE GENOMIC DNA]</scope>
    <source>
        <strain evidence="6 7">CA13</strain>
    </source>
</reference>
<comment type="similarity">
    <text evidence="1">Belongs to the sigma-70 factor family. ECF subfamily.</text>
</comment>
<proteinExistence type="inferred from homology"/>
<dbReference type="InterPro" id="IPR013325">
    <property type="entry name" value="RNA_pol_sigma_r2"/>
</dbReference>
<accession>A0A5C5YNA0</accession>
<dbReference type="NCBIfam" id="TIGR02999">
    <property type="entry name" value="Sig-70_X6"/>
    <property type="match status" value="1"/>
</dbReference>
<dbReference type="RefSeq" id="WP_146404118.1">
    <property type="nucleotide sequence ID" value="NZ_SJPJ01000002.1"/>
</dbReference>
<dbReference type="InterPro" id="IPR014284">
    <property type="entry name" value="RNA_pol_sigma-70_dom"/>
</dbReference>
<dbReference type="SUPFAM" id="SSF88659">
    <property type="entry name" value="Sigma3 and sigma4 domains of RNA polymerase sigma factors"/>
    <property type="match status" value="1"/>
</dbReference>